<organism evidence="1 2">
    <name type="scientific">Proteiniborus ethanoligenes</name>
    <dbReference type="NCBI Taxonomy" id="415015"/>
    <lineage>
        <taxon>Bacteria</taxon>
        <taxon>Bacillati</taxon>
        <taxon>Bacillota</taxon>
        <taxon>Clostridia</taxon>
        <taxon>Eubacteriales</taxon>
        <taxon>Proteiniborus</taxon>
    </lineage>
</organism>
<evidence type="ECO:0000313" key="1">
    <source>
        <dbReference type="EMBL" id="SDZ38947.1"/>
    </source>
</evidence>
<evidence type="ECO:0000313" key="2">
    <source>
        <dbReference type="Proteomes" id="UP000198625"/>
    </source>
</evidence>
<dbReference type="RefSeq" id="WP_176968000.1">
    <property type="nucleotide sequence ID" value="NZ_FNQE01000051.1"/>
</dbReference>
<dbReference type="EMBL" id="FNQE01000051">
    <property type="protein sequence ID" value="SDZ38947.1"/>
    <property type="molecule type" value="Genomic_DNA"/>
</dbReference>
<name>A0A1H3SMJ1_9FIRM</name>
<dbReference type="Proteomes" id="UP000198625">
    <property type="component" value="Unassembled WGS sequence"/>
</dbReference>
<keyword evidence="2" id="KW-1185">Reference proteome</keyword>
<sequence length="55" mass="6412">MKFFIPDIAYINPRSLEYDVGKFAKEQLKKLNVPIIETKKVSIEGKSPYRVKNLL</sequence>
<accession>A0A1H3SMJ1</accession>
<keyword evidence="1" id="KW-0456">Lyase</keyword>
<dbReference type="AlphaFoldDB" id="A0A1H3SMJ1"/>
<dbReference type="GO" id="GO:0016829">
    <property type="term" value="F:lyase activity"/>
    <property type="evidence" value="ECO:0007669"/>
    <property type="project" value="UniProtKB-KW"/>
</dbReference>
<reference evidence="2" key="1">
    <citation type="submission" date="2016-10" db="EMBL/GenBank/DDBJ databases">
        <authorList>
            <person name="Varghese N."/>
            <person name="Submissions S."/>
        </authorList>
    </citation>
    <scope>NUCLEOTIDE SEQUENCE [LARGE SCALE GENOMIC DNA]</scope>
    <source>
        <strain evidence="2">DSM 21650</strain>
    </source>
</reference>
<gene>
    <name evidence="1" type="ORF">SAMN05660462_02984</name>
</gene>
<proteinExistence type="predicted"/>
<dbReference type="STRING" id="415015.SAMN05660462_02984"/>
<protein>
    <submittedName>
        <fullName evidence="1">Spore photoproduct lyase</fullName>
    </submittedName>
</protein>